<gene>
    <name evidence="2" type="ORF">AVDCRST_MAG02-4900</name>
</gene>
<dbReference type="EMBL" id="CADCVH010000132">
    <property type="protein sequence ID" value="CAA9484725.1"/>
    <property type="molecule type" value="Genomic_DNA"/>
</dbReference>
<feature type="region of interest" description="Disordered" evidence="1">
    <location>
        <begin position="1"/>
        <end position="211"/>
    </location>
</feature>
<feature type="compositionally biased region" description="Basic and acidic residues" evidence="1">
    <location>
        <begin position="43"/>
        <end position="61"/>
    </location>
</feature>
<proteinExistence type="predicted"/>
<feature type="non-terminal residue" evidence="2">
    <location>
        <position position="211"/>
    </location>
</feature>
<evidence type="ECO:0000256" key="1">
    <source>
        <dbReference type="SAM" id="MobiDB-lite"/>
    </source>
</evidence>
<name>A0A6J4RYU3_9ACTN</name>
<feature type="compositionally biased region" description="Basic residues" evidence="1">
    <location>
        <begin position="15"/>
        <end position="32"/>
    </location>
</feature>
<accession>A0A6J4RYU3</accession>
<protein>
    <submittedName>
        <fullName evidence="2">Uncharacterized protein</fullName>
    </submittedName>
</protein>
<feature type="compositionally biased region" description="Basic and acidic residues" evidence="1">
    <location>
        <begin position="113"/>
        <end position="147"/>
    </location>
</feature>
<reference evidence="2" key="1">
    <citation type="submission" date="2020-02" db="EMBL/GenBank/DDBJ databases">
        <authorList>
            <person name="Meier V. D."/>
        </authorList>
    </citation>
    <scope>NUCLEOTIDE SEQUENCE</scope>
    <source>
        <strain evidence="2">AVDCRST_MAG02</strain>
    </source>
</reference>
<sequence length="211" mass="24349">GQEGREFRDDAGPGARHRRVERGARRRGKPLRFRGTGAPDRAFVAREARANHDVARGRRGDQGPGPTRHRARDRVDNSDTRERRRFPGPPFLRREGPPGRDRERRGGGGPLRGRGERCASHERHRDHPSARARGPLREPRRGQDPRLRPRLQPAEPPPRRRPGRRGPLYGRGEDRGRRPRERHPRHRRDERGILHPCLRQSPGLRRGAVRV</sequence>
<organism evidence="2">
    <name type="scientific">uncultured Rubrobacteraceae bacterium</name>
    <dbReference type="NCBI Taxonomy" id="349277"/>
    <lineage>
        <taxon>Bacteria</taxon>
        <taxon>Bacillati</taxon>
        <taxon>Actinomycetota</taxon>
        <taxon>Rubrobacteria</taxon>
        <taxon>Rubrobacterales</taxon>
        <taxon>Rubrobacteraceae</taxon>
        <taxon>environmental samples</taxon>
    </lineage>
</organism>
<feature type="compositionally biased region" description="Basic and acidic residues" evidence="1">
    <location>
        <begin position="92"/>
        <end position="106"/>
    </location>
</feature>
<feature type="non-terminal residue" evidence="2">
    <location>
        <position position="1"/>
    </location>
</feature>
<feature type="compositionally biased region" description="Basic and acidic residues" evidence="1">
    <location>
        <begin position="1"/>
        <end position="11"/>
    </location>
</feature>
<feature type="compositionally biased region" description="Basic residues" evidence="1">
    <location>
        <begin position="177"/>
        <end position="186"/>
    </location>
</feature>
<feature type="compositionally biased region" description="Basic and acidic residues" evidence="1">
    <location>
        <begin position="73"/>
        <end position="82"/>
    </location>
</feature>
<dbReference type="AlphaFoldDB" id="A0A6J4RYU3"/>
<evidence type="ECO:0000313" key="2">
    <source>
        <dbReference type="EMBL" id="CAA9484725.1"/>
    </source>
</evidence>